<dbReference type="Proteomes" id="UP001174677">
    <property type="component" value="Chromosome 3"/>
</dbReference>
<evidence type="ECO:0000313" key="1">
    <source>
        <dbReference type="EMBL" id="KAJ9184742.1"/>
    </source>
</evidence>
<gene>
    <name evidence="1" type="ORF">P3X46_004438</name>
</gene>
<dbReference type="PANTHER" id="PTHR33710">
    <property type="entry name" value="BNAC02G09200D PROTEIN"/>
    <property type="match status" value="1"/>
</dbReference>
<proteinExistence type="predicted"/>
<sequence length="233" mass="27773">MICLSWNCRSLVNPRAVRAQKELILSKKTNIIFLCETLVHSNKIEEIKVHFGYYYNYNLFDIPLHAYSFTWERGRGIDRWIRERLDRALVSPLWLSLLENCKLSTLQASVSYHSPILLETYCGRWIEKSWRFQIENFWLSHSDIYDVVKDFWDETVGEQISKRILLCGHKLQEWGKALRGGFRKEVDQIKRELCVIQCKEDGISVFIKDGLKEDFNRVLSEEEIFWKQRSKIC</sequence>
<dbReference type="EMBL" id="JARPOI010000003">
    <property type="protein sequence ID" value="KAJ9184742.1"/>
    <property type="molecule type" value="Genomic_DNA"/>
</dbReference>
<name>A0ABQ9MWS5_HEVBR</name>
<reference evidence="1" key="1">
    <citation type="journal article" date="2023" name="Plant Biotechnol. J.">
        <title>Chromosome-level wild Hevea brasiliensis genome provides new tools for genomic-assisted breeding and valuable loci to elevate rubber yield.</title>
        <authorList>
            <person name="Cheng H."/>
            <person name="Song X."/>
            <person name="Hu Y."/>
            <person name="Wu T."/>
            <person name="Yang Q."/>
            <person name="An Z."/>
            <person name="Feng S."/>
            <person name="Deng Z."/>
            <person name="Wu W."/>
            <person name="Zeng X."/>
            <person name="Tu M."/>
            <person name="Wang X."/>
            <person name="Huang H."/>
        </authorList>
    </citation>
    <scope>NUCLEOTIDE SEQUENCE</scope>
    <source>
        <strain evidence="1">MT/VB/25A 57/8</strain>
    </source>
</reference>
<keyword evidence="2" id="KW-1185">Reference proteome</keyword>
<protein>
    <recommendedName>
        <fullName evidence="3">Endonuclease/exonuclease/phosphatase domain-containing protein</fullName>
    </recommendedName>
</protein>
<comment type="caution">
    <text evidence="1">The sequence shown here is derived from an EMBL/GenBank/DDBJ whole genome shotgun (WGS) entry which is preliminary data.</text>
</comment>
<evidence type="ECO:0008006" key="3">
    <source>
        <dbReference type="Google" id="ProtNLM"/>
    </source>
</evidence>
<evidence type="ECO:0000313" key="2">
    <source>
        <dbReference type="Proteomes" id="UP001174677"/>
    </source>
</evidence>
<dbReference type="PANTHER" id="PTHR33710:SF79">
    <property type="entry name" value="OS06G0205337 PROTEIN"/>
    <property type="match status" value="1"/>
</dbReference>
<accession>A0ABQ9MWS5</accession>
<organism evidence="1 2">
    <name type="scientific">Hevea brasiliensis</name>
    <name type="common">Para rubber tree</name>
    <name type="synonym">Siphonia brasiliensis</name>
    <dbReference type="NCBI Taxonomy" id="3981"/>
    <lineage>
        <taxon>Eukaryota</taxon>
        <taxon>Viridiplantae</taxon>
        <taxon>Streptophyta</taxon>
        <taxon>Embryophyta</taxon>
        <taxon>Tracheophyta</taxon>
        <taxon>Spermatophyta</taxon>
        <taxon>Magnoliopsida</taxon>
        <taxon>eudicotyledons</taxon>
        <taxon>Gunneridae</taxon>
        <taxon>Pentapetalae</taxon>
        <taxon>rosids</taxon>
        <taxon>fabids</taxon>
        <taxon>Malpighiales</taxon>
        <taxon>Euphorbiaceae</taxon>
        <taxon>Crotonoideae</taxon>
        <taxon>Micrandreae</taxon>
        <taxon>Hevea</taxon>
    </lineage>
</organism>